<dbReference type="Gene3D" id="1.20.1440.50">
    <property type="entry name" value="Ta0600-like"/>
    <property type="match status" value="1"/>
</dbReference>
<organism evidence="2 3">
    <name type="scientific">Lactiplantibacillus daoliensis</name>
    <dbReference type="NCBI Taxonomy" id="2559916"/>
    <lineage>
        <taxon>Bacteria</taxon>
        <taxon>Bacillati</taxon>
        <taxon>Bacillota</taxon>
        <taxon>Bacilli</taxon>
        <taxon>Lactobacillales</taxon>
        <taxon>Lactobacillaceae</taxon>
        <taxon>Lactiplantibacillus</taxon>
    </lineage>
</organism>
<protein>
    <submittedName>
        <fullName evidence="2">Bacteriocin immunity protein</fullName>
    </submittedName>
</protein>
<evidence type="ECO:0000313" key="3">
    <source>
        <dbReference type="Proteomes" id="UP001596227"/>
    </source>
</evidence>
<dbReference type="Proteomes" id="UP001596227">
    <property type="component" value="Unassembled WGS sequence"/>
</dbReference>
<dbReference type="InterPro" id="IPR023130">
    <property type="entry name" value="Ta0600-like_sf"/>
</dbReference>
<evidence type="ECO:0000256" key="1">
    <source>
        <dbReference type="ARBA" id="ARBA00023025"/>
    </source>
</evidence>
<accession>A0ABW1UFH6</accession>
<dbReference type="EMBL" id="JBHSSB010000004">
    <property type="protein sequence ID" value="MFC6293918.1"/>
    <property type="molecule type" value="Genomic_DNA"/>
</dbReference>
<keyword evidence="3" id="KW-1185">Reference proteome</keyword>
<dbReference type="RefSeq" id="WP_137607431.1">
    <property type="nucleotide sequence ID" value="NZ_BJDH01000005.1"/>
</dbReference>
<evidence type="ECO:0000313" key="2">
    <source>
        <dbReference type="EMBL" id="MFC6293918.1"/>
    </source>
</evidence>
<keyword evidence="1" id="KW-0079">Bacteriocin immunity</keyword>
<dbReference type="SUPFAM" id="SSF109797">
    <property type="entry name" value="Bacteriocin immunity protein-like"/>
    <property type="match status" value="1"/>
</dbReference>
<gene>
    <name evidence="2" type="ORF">ACFQH1_01535</name>
</gene>
<name>A0ABW1UFH6_9LACO</name>
<sequence>MLKDPKAEHLLQQISVAYDDPEVAKDQELETHLLHCAQELAKYENCLLTAPRVNALMLDATRKHMQQPIQAINTLYSQTTRTSEYYWGIAAATILGGTIW</sequence>
<comment type="caution">
    <text evidence="2">The sequence shown here is derived from an EMBL/GenBank/DDBJ whole genome shotgun (WGS) entry which is preliminary data.</text>
</comment>
<reference evidence="3" key="1">
    <citation type="journal article" date="2019" name="Int. J. Syst. Evol. Microbiol.">
        <title>The Global Catalogue of Microorganisms (GCM) 10K type strain sequencing project: providing services to taxonomists for standard genome sequencing and annotation.</title>
        <authorList>
            <consortium name="The Broad Institute Genomics Platform"/>
            <consortium name="The Broad Institute Genome Sequencing Center for Infectious Disease"/>
            <person name="Wu L."/>
            <person name="Ma J."/>
        </authorList>
    </citation>
    <scope>NUCLEOTIDE SEQUENCE [LARGE SCALE GENOMIC DNA]</scope>
    <source>
        <strain evidence="3">CCM 8934</strain>
    </source>
</reference>
<proteinExistence type="predicted"/>